<dbReference type="Pfam" id="PF08241">
    <property type="entry name" value="Methyltransf_11"/>
    <property type="match status" value="1"/>
</dbReference>
<dbReference type="EMBL" id="JAAMOW010000001">
    <property type="protein sequence ID" value="NGY03677.1"/>
    <property type="molecule type" value="Genomic_DNA"/>
</dbReference>
<reference evidence="2 3" key="1">
    <citation type="journal article" date="2014" name="Int. J. Syst. Evol. Microbiol.">
        <title>Solimonas terrae sp. nov., isolated from soil.</title>
        <authorList>
            <person name="Kim S.J."/>
            <person name="Moon J.Y."/>
            <person name="Weon H.Y."/>
            <person name="Ahn J.H."/>
            <person name="Chen W.M."/>
            <person name="Kwon S.W."/>
        </authorList>
    </citation>
    <scope>NUCLEOTIDE SEQUENCE [LARGE SCALE GENOMIC DNA]</scope>
    <source>
        <strain evidence="2 3">KIS83-12</strain>
    </source>
</reference>
<feature type="domain" description="Methyltransferase type 11" evidence="1">
    <location>
        <begin position="85"/>
        <end position="132"/>
    </location>
</feature>
<organism evidence="2 3">
    <name type="scientific">Solimonas terrae</name>
    <dbReference type="NCBI Taxonomy" id="1396819"/>
    <lineage>
        <taxon>Bacteria</taxon>
        <taxon>Pseudomonadati</taxon>
        <taxon>Pseudomonadota</taxon>
        <taxon>Gammaproteobacteria</taxon>
        <taxon>Nevskiales</taxon>
        <taxon>Nevskiaceae</taxon>
        <taxon>Solimonas</taxon>
    </lineage>
</organism>
<dbReference type="GO" id="GO:0032259">
    <property type="term" value="P:methylation"/>
    <property type="evidence" value="ECO:0007669"/>
    <property type="project" value="UniProtKB-KW"/>
</dbReference>
<dbReference type="InterPro" id="IPR029063">
    <property type="entry name" value="SAM-dependent_MTases_sf"/>
</dbReference>
<proteinExistence type="predicted"/>
<dbReference type="Gene3D" id="3.40.50.150">
    <property type="entry name" value="Vaccinia Virus protein VP39"/>
    <property type="match status" value="1"/>
</dbReference>
<evidence type="ECO:0000313" key="2">
    <source>
        <dbReference type="EMBL" id="NGY03677.1"/>
    </source>
</evidence>
<sequence length="258" mass="28474">MTPARHPRGRRLSDRGALEQWSASPRGQRLLALESAELRRLLPDIFGRHVLQIGSWLGDSRLLEGAETLHRAVLGTAIGGSASAVIDPEHLPLPARSVDALVLPHTIEFSGSPHTVLREAARVLNDRGRLFLLGFSPWSWLAWRQRLGLRARNFPPGARYYGAGRVGDWLQLLDFDIVDVRRFGSGFPWLAPRSITHPWTPGNLLAPLAESYLIVARRRVLPINLVGKTQRAQIKPLIGVATPAAQRQGLDGEPKPAP</sequence>
<keyword evidence="3" id="KW-1185">Reference proteome</keyword>
<comment type="caution">
    <text evidence="2">The sequence shown here is derived from an EMBL/GenBank/DDBJ whole genome shotgun (WGS) entry which is preliminary data.</text>
</comment>
<keyword evidence="2" id="KW-0489">Methyltransferase</keyword>
<protein>
    <submittedName>
        <fullName evidence="2">Methyltransferase domain-containing protein</fullName>
    </submittedName>
</protein>
<accession>A0A6M2BNQ1</accession>
<dbReference type="Proteomes" id="UP000472676">
    <property type="component" value="Unassembled WGS sequence"/>
</dbReference>
<dbReference type="RefSeq" id="WP_166251306.1">
    <property type="nucleotide sequence ID" value="NZ_JAAMOW010000001.1"/>
</dbReference>
<evidence type="ECO:0000313" key="3">
    <source>
        <dbReference type="Proteomes" id="UP000472676"/>
    </source>
</evidence>
<evidence type="ECO:0000259" key="1">
    <source>
        <dbReference type="Pfam" id="PF08241"/>
    </source>
</evidence>
<dbReference type="AlphaFoldDB" id="A0A6M2BNQ1"/>
<name>A0A6M2BNQ1_9GAMM</name>
<dbReference type="InterPro" id="IPR013216">
    <property type="entry name" value="Methyltransf_11"/>
</dbReference>
<keyword evidence="2" id="KW-0808">Transferase</keyword>
<dbReference type="SUPFAM" id="SSF53335">
    <property type="entry name" value="S-adenosyl-L-methionine-dependent methyltransferases"/>
    <property type="match status" value="1"/>
</dbReference>
<gene>
    <name evidence="2" type="ORF">G7Y85_02770</name>
</gene>
<dbReference type="GO" id="GO:0008757">
    <property type="term" value="F:S-adenosylmethionine-dependent methyltransferase activity"/>
    <property type="evidence" value="ECO:0007669"/>
    <property type="project" value="InterPro"/>
</dbReference>